<comment type="caution">
    <text evidence="1">The sequence shown here is derived from an EMBL/GenBank/DDBJ whole genome shotgun (WGS) entry which is preliminary data.</text>
</comment>
<proteinExistence type="predicted"/>
<evidence type="ECO:0000313" key="1">
    <source>
        <dbReference type="EMBL" id="KAF7421586.1"/>
    </source>
</evidence>
<name>A0A834NYU0_VESPE</name>
<organism evidence="1 2">
    <name type="scientific">Vespula pensylvanica</name>
    <name type="common">Western yellow jacket</name>
    <name type="synonym">Wasp</name>
    <dbReference type="NCBI Taxonomy" id="30213"/>
    <lineage>
        <taxon>Eukaryota</taxon>
        <taxon>Metazoa</taxon>
        <taxon>Ecdysozoa</taxon>
        <taxon>Arthropoda</taxon>
        <taxon>Hexapoda</taxon>
        <taxon>Insecta</taxon>
        <taxon>Pterygota</taxon>
        <taxon>Neoptera</taxon>
        <taxon>Endopterygota</taxon>
        <taxon>Hymenoptera</taxon>
        <taxon>Apocrita</taxon>
        <taxon>Aculeata</taxon>
        <taxon>Vespoidea</taxon>
        <taxon>Vespidae</taxon>
        <taxon>Vespinae</taxon>
        <taxon>Vespula</taxon>
    </lineage>
</organism>
<dbReference type="AlphaFoldDB" id="A0A834NYU0"/>
<keyword evidence="2" id="KW-1185">Reference proteome</keyword>
<evidence type="ECO:0000313" key="2">
    <source>
        <dbReference type="Proteomes" id="UP000600918"/>
    </source>
</evidence>
<dbReference type="Proteomes" id="UP000600918">
    <property type="component" value="Unassembled WGS sequence"/>
</dbReference>
<reference evidence="1" key="1">
    <citation type="journal article" date="2020" name="G3 (Bethesda)">
        <title>High-Quality Assemblies for Three Invasive Social Wasps from the &lt;i&gt;Vespula&lt;/i&gt; Genus.</title>
        <authorList>
            <person name="Harrop T.W.R."/>
            <person name="Guhlin J."/>
            <person name="McLaughlin G.M."/>
            <person name="Permina E."/>
            <person name="Stockwell P."/>
            <person name="Gilligan J."/>
            <person name="Le Lec M.F."/>
            <person name="Gruber M.A.M."/>
            <person name="Quinn O."/>
            <person name="Lovegrove M."/>
            <person name="Duncan E.J."/>
            <person name="Remnant E.J."/>
            <person name="Van Eeckhoven J."/>
            <person name="Graham B."/>
            <person name="Knapp R.A."/>
            <person name="Langford K.W."/>
            <person name="Kronenberg Z."/>
            <person name="Press M.O."/>
            <person name="Eacker S.M."/>
            <person name="Wilson-Rankin E.E."/>
            <person name="Purcell J."/>
            <person name="Lester P.J."/>
            <person name="Dearden P.K."/>
        </authorList>
    </citation>
    <scope>NUCLEOTIDE SEQUENCE</scope>
    <source>
        <strain evidence="1">Volc-1</strain>
    </source>
</reference>
<dbReference type="EMBL" id="JACSDY010000008">
    <property type="protein sequence ID" value="KAF7421586.1"/>
    <property type="molecule type" value="Genomic_DNA"/>
</dbReference>
<gene>
    <name evidence="1" type="ORF">H0235_009422</name>
</gene>
<accession>A0A834NYU0</accession>
<protein>
    <submittedName>
        <fullName evidence="1">Uncharacterized protein</fullName>
    </submittedName>
</protein>
<sequence length="75" mass="8583">MMPKMMMMIKEEGRPRRCAHFEPVTHNSIIAASDSYVEFTWVSASDQHQPMARCIHPVESERATQTLLLSTLSFS</sequence>